<keyword evidence="2" id="KW-0843">Virulence</keyword>
<feature type="domain" description="LysM" evidence="5">
    <location>
        <begin position="98"/>
        <end position="146"/>
    </location>
</feature>
<gene>
    <name evidence="6" type="ORF">BJ508DRAFT_410891</name>
</gene>
<evidence type="ECO:0000256" key="1">
    <source>
        <dbReference type="ARBA" id="ARBA00022669"/>
    </source>
</evidence>
<dbReference type="EMBL" id="ML119648">
    <property type="protein sequence ID" value="RPA86665.1"/>
    <property type="molecule type" value="Genomic_DNA"/>
</dbReference>
<evidence type="ECO:0000259" key="5">
    <source>
        <dbReference type="PROSITE" id="PS51782"/>
    </source>
</evidence>
<proteinExistence type="predicted"/>
<dbReference type="CDD" id="cd00118">
    <property type="entry name" value="LysM"/>
    <property type="match status" value="1"/>
</dbReference>
<evidence type="ECO:0000313" key="7">
    <source>
        <dbReference type="Proteomes" id="UP000275078"/>
    </source>
</evidence>
<dbReference type="Gene3D" id="3.10.350.10">
    <property type="entry name" value="LysM domain"/>
    <property type="match status" value="1"/>
</dbReference>
<feature type="signal peptide" evidence="4">
    <location>
        <begin position="1"/>
        <end position="25"/>
    </location>
</feature>
<dbReference type="InterPro" id="IPR052210">
    <property type="entry name" value="LysM1-like"/>
</dbReference>
<reference evidence="6 7" key="1">
    <citation type="journal article" date="2018" name="Nat. Ecol. Evol.">
        <title>Pezizomycetes genomes reveal the molecular basis of ectomycorrhizal truffle lifestyle.</title>
        <authorList>
            <person name="Murat C."/>
            <person name="Payen T."/>
            <person name="Noel B."/>
            <person name="Kuo A."/>
            <person name="Morin E."/>
            <person name="Chen J."/>
            <person name="Kohler A."/>
            <person name="Krizsan K."/>
            <person name="Balestrini R."/>
            <person name="Da Silva C."/>
            <person name="Montanini B."/>
            <person name="Hainaut M."/>
            <person name="Levati E."/>
            <person name="Barry K.W."/>
            <person name="Belfiori B."/>
            <person name="Cichocki N."/>
            <person name="Clum A."/>
            <person name="Dockter R.B."/>
            <person name="Fauchery L."/>
            <person name="Guy J."/>
            <person name="Iotti M."/>
            <person name="Le Tacon F."/>
            <person name="Lindquist E.A."/>
            <person name="Lipzen A."/>
            <person name="Malagnac F."/>
            <person name="Mello A."/>
            <person name="Molinier V."/>
            <person name="Miyauchi S."/>
            <person name="Poulain J."/>
            <person name="Riccioni C."/>
            <person name="Rubini A."/>
            <person name="Sitrit Y."/>
            <person name="Splivallo R."/>
            <person name="Traeger S."/>
            <person name="Wang M."/>
            <person name="Zifcakova L."/>
            <person name="Wipf D."/>
            <person name="Zambonelli A."/>
            <person name="Paolocci F."/>
            <person name="Nowrousian M."/>
            <person name="Ottonello S."/>
            <person name="Baldrian P."/>
            <person name="Spatafora J.W."/>
            <person name="Henrissat B."/>
            <person name="Nagy L.G."/>
            <person name="Aury J.M."/>
            <person name="Wincker P."/>
            <person name="Grigoriev I.V."/>
            <person name="Bonfante P."/>
            <person name="Martin F.M."/>
        </authorList>
    </citation>
    <scope>NUCLEOTIDE SEQUENCE [LARGE SCALE GENOMIC DNA]</scope>
    <source>
        <strain evidence="6 7">RN42</strain>
    </source>
</reference>
<dbReference type="PANTHER" id="PTHR34997:SF1">
    <property type="entry name" value="PEPTIDOGLYCAN-BINDING LYSIN DOMAIN"/>
    <property type="match status" value="1"/>
</dbReference>
<keyword evidence="4" id="KW-0732">Signal</keyword>
<evidence type="ECO:0000256" key="4">
    <source>
        <dbReference type="SAM" id="SignalP"/>
    </source>
</evidence>
<dbReference type="GO" id="GO:0008061">
    <property type="term" value="F:chitin binding"/>
    <property type="evidence" value="ECO:0007669"/>
    <property type="project" value="UniProtKB-KW"/>
</dbReference>
<name>A0A3N4IKJ2_ASCIM</name>
<accession>A0A3N4IKJ2</accession>
<evidence type="ECO:0000256" key="2">
    <source>
        <dbReference type="ARBA" id="ARBA00023026"/>
    </source>
</evidence>
<evidence type="ECO:0000256" key="3">
    <source>
        <dbReference type="SAM" id="MobiDB-lite"/>
    </source>
</evidence>
<dbReference type="SUPFAM" id="SSF54106">
    <property type="entry name" value="LysM domain"/>
    <property type="match status" value="1"/>
</dbReference>
<dbReference type="STRING" id="1160509.A0A3N4IKJ2"/>
<dbReference type="InterPro" id="IPR036779">
    <property type="entry name" value="LysM_dom_sf"/>
</dbReference>
<evidence type="ECO:0000313" key="6">
    <source>
        <dbReference type="EMBL" id="RPA86665.1"/>
    </source>
</evidence>
<keyword evidence="1" id="KW-0147">Chitin-binding</keyword>
<feature type="region of interest" description="Disordered" evidence="3">
    <location>
        <begin position="59"/>
        <end position="91"/>
    </location>
</feature>
<sequence>MRTSTFIPLVGILASLQLEPAYTAALRNLSAVATDAASIEKRGYHASWALANARQRTEYRPVMPPVEEASTGGPSADEGKNGRVPGPTQSRVTEGCGKWHLAVDGDSCYGIARNNGLTLEDFYRWNPDVNQDGECMSLRIGYAYCIGAY</sequence>
<dbReference type="PROSITE" id="PS51782">
    <property type="entry name" value="LYSM"/>
    <property type="match status" value="1"/>
</dbReference>
<dbReference type="Proteomes" id="UP000275078">
    <property type="component" value="Unassembled WGS sequence"/>
</dbReference>
<protein>
    <recommendedName>
        <fullName evidence="5">LysM domain-containing protein</fullName>
    </recommendedName>
</protein>
<keyword evidence="7" id="KW-1185">Reference proteome</keyword>
<organism evidence="6 7">
    <name type="scientific">Ascobolus immersus RN42</name>
    <dbReference type="NCBI Taxonomy" id="1160509"/>
    <lineage>
        <taxon>Eukaryota</taxon>
        <taxon>Fungi</taxon>
        <taxon>Dikarya</taxon>
        <taxon>Ascomycota</taxon>
        <taxon>Pezizomycotina</taxon>
        <taxon>Pezizomycetes</taxon>
        <taxon>Pezizales</taxon>
        <taxon>Ascobolaceae</taxon>
        <taxon>Ascobolus</taxon>
    </lineage>
</organism>
<feature type="chain" id="PRO_5018257225" description="LysM domain-containing protein" evidence="4">
    <location>
        <begin position="26"/>
        <end position="149"/>
    </location>
</feature>
<dbReference type="PANTHER" id="PTHR34997">
    <property type="entry name" value="AM15"/>
    <property type="match status" value="1"/>
</dbReference>
<dbReference type="Pfam" id="PF01476">
    <property type="entry name" value="LysM"/>
    <property type="match status" value="1"/>
</dbReference>
<dbReference type="AlphaFoldDB" id="A0A3N4IKJ2"/>
<dbReference type="OrthoDB" id="2281372at2759"/>
<dbReference type="InterPro" id="IPR018392">
    <property type="entry name" value="LysM"/>
</dbReference>